<reference evidence="2 3" key="1">
    <citation type="submission" date="2017-10" db="EMBL/GenBank/DDBJ databases">
        <title>Complete genome sequence of Paracoccus yeei TT13 isolated from human skin.</title>
        <authorList>
            <person name="Lee K."/>
            <person name="Lim J.Y."/>
            <person name="Hwang I."/>
        </authorList>
    </citation>
    <scope>NUCLEOTIDE SEQUENCE [LARGE SCALE GENOMIC DNA]</scope>
    <source>
        <strain evidence="2 3">TT13</strain>
        <plasmid evidence="3">Plasmid ptt13-3</plasmid>
    </source>
</reference>
<dbReference type="Proteomes" id="UP000229314">
    <property type="component" value="Plasmid pTT13-3"/>
</dbReference>
<sequence>MPGARCSAISTTFATRPRTPREQAEHHFSKISSPSTARERAFEERDAIKAVQDEKTQRLREARLARDGQKPKRP</sequence>
<dbReference type="GeneID" id="78900066"/>
<evidence type="ECO:0000256" key="1">
    <source>
        <dbReference type="SAM" id="MobiDB-lite"/>
    </source>
</evidence>
<feature type="compositionally biased region" description="Basic and acidic residues" evidence="1">
    <location>
        <begin position="19"/>
        <end position="28"/>
    </location>
</feature>
<feature type="compositionally biased region" description="Basic and acidic residues" evidence="1">
    <location>
        <begin position="37"/>
        <end position="74"/>
    </location>
</feature>
<gene>
    <name evidence="2" type="ORF">PYTT13_20690</name>
</gene>
<dbReference type="EMBL" id="CP024425">
    <property type="protein sequence ID" value="ATQ58252.1"/>
    <property type="molecule type" value="Genomic_DNA"/>
</dbReference>
<dbReference type="RefSeq" id="WP_099650589.1">
    <property type="nucleotide sequence ID" value="NZ_CP024425.1"/>
</dbReference>
<organism evidence="2 3">
    <name type="scientific">Paracoccus yeei</name>
    <dbReference type="NCBI Taxonomy" id="147645"/>
    <lineage>
        <taxon>Bacteria</taxon>
        <taxon>Pseudomonadati</taxon>
        <taxon>Pseudomonadota</taxon>
        <taxon>Alphaproteobacteria</taxon>
        <taxon>Rhodobacterales</taxon>
        <taxon>Paracoccaceae</taxon>
        <taxon>Paracoccus</taxon>
    </lineage>
</organism>
<proteinExistence type="predicted"/>
<geneLocation type="plasmid" evidence="3">
    <name>ptt13-3</name>
</geneLocation>
<keyword evidence="2" id="KW-0614">Plasmid</keyword>
<evidence type="ECO:0000313" key="3">
    <source>
        <dbReference type="Proteomes" id="UP000229314"/>
    </source>
</evidence>
<protein>
    <submittedName>
        <fullName evidence="2">Uncharacterized protein</fullName>
    </submittedName>
</protein>
<evidence type="ECO:0000313" key="2">
    <source>
        <dbReference type="EMBL" id="ATQ58252.1"/>
    </source>
</evidence>
<accession>A0A2D2C6W3</accession>
<name>A0A2D2C6W3_9RHOB</name>
<dbReference type="AlphaFoldDB" id="A0A2D2C6W3"/>
<feature type="region of interest" description="Disordered" evidence="1">
    <location>
        <begin position="1"/>
        <end position="74"/>
    </location>
</feature>